<accession>A0A0A9BLL0</accession>
<evidence type="ECO:0000313" key="1">
    <source>
        <dbReference type="EMBL" id="JAD60122.1"/>
    </source>
</evidence>
<name>A0A0A9BLL0_ARUDO</name>
<protein>
    <submittedName>
        <fullName evidence="1">Uncharacterized protein</fullName>
    </submittedName>
</protein>
<proteinExistence type="predicted"/>
<dbReference type="AlphaFoldDB" id="A0A0A9BLL0"/>
<dbReference type="EMBL" id="GBRH01237773">
    <property type="protein sequence ID" value="JAD60122.1"/>
    <property type="molecule type" value="Transcribed_RNA"/>
</dbReference>
<organism evidence="1">
    <name type="scientific">Arundo donax</name>
    <name type="common">Giant reed</name>
    <name type="synonym">Donax arundinaceus</name>
    <dbReference type="NCBI Taxonomy" id="35708"/>
    <lineage>
        <taxon>Eukaryota</taxon>
        <taxon>Viridiplantae</taxon>
        <taxon>Streptophyta</taxon>
        <taxon>Embryophyta</taxon>
        <taxon>Tracheophyta</taxon>
        <taxon>Spermatophyta</taxon>
        <taxon>Magnoliopsida</taxon>
        <taxon>Liliopsida</taxon>
        <taxon>Poales</taxon>
        <taxon>Poaceae</taxon>
        <taxon>PACMAD clade</taxon>
        <taxon>Arundinoideae</taxon>
        <taxon>Arundineae</taxon>
        <taxon>Arundo</taxon>
    </lineage>
</organism>
<reference evidence="1" key="1">
    <citation type="submission" date="2014-09" db="EMBL/GenBank/DDBJ databases">
        <authorList>
            <person name="Magalhaes I.L.F."/>
            <person name="Oliveira U."/>
            <person name="Santos F.R."/>
            <person name="Vidigal T.H.D.A."/>
            <person name="Brescovit A.D."/>
            <person name="Santos A.J."/>
        </authorList>
    </citation>
    <scope>NUCLEOTIDE SEQUENCE</scope>
    <source>
        <tissue evidence="1">Shoot tissue taken approximately 20 cm above the soil surface</tissue>
    </source>
</reference>
<sequence length="41" mass="4567">MSHKGGEHDAIGQVQLVCFCANQFHNLIGPETRILERSKTT</sequence>
<reference evidence="1" key="2">
    <citation type="journal article" date="2015" name="Data Brief">
        <title>Shoot transcriptome of the giant reed, Arundo donax.</title>
        <authorList>
            <person name="Barrero R.A."/>
            <person name="Guerrero F.D."/>
            <person name="Moolhuijzen P."/>
            <person name="Goolsby J.A."/>
            <person name="Tidwell J."/>
            <person name="Bellgard S.E."/>
            <person name="Bellgard M.I."/>
        </authorList>
    </citation>
    <scope>NUCLEOTIDE SEQUENCE</scope>
    <source>
        <tissue evidence="1">Shoot tissue taken approximately 20 cm above the soil surface</tissue>
    </source>
</reference>